<feature type="domain" description="Glutamine amidotransferase type-2" evidence="11">
    <location>
        <begin position="2"/>
        <end position="219"/>
    </location>
</feature>
<gene>
    <name evidence="12" type="ORF">DES45_104230</name>
</gene>
<comment type="similarity">
    <text evidence="2">Belongs to the asparagine synthetase family.</text>
</comment>
<evidence type="ECO:0000256" key="6">
    <source>
        <dbReference type="ARBA" id="ARBA00022962"/>
    </source>
</evidence>
<dbReference type="EC" id="6.3.5.4" evidence="3"/>
<dbReference type="InterPro" id="IPR001962">
    <property type="entry name" value="Asn_synthase"/>
</dbReference>
<evidence type="ECO:0000313" key="12">
    <source>
        <dbReference type="EMBL" id="RDI59319.1"/>
    </source>
</evidence>
<evidence type="ECO:0000256" key="3">
    <source>
        <dbReference type="ARBA" id="ARBA00012737"/>
    </source>
</evidence>
<accession>A0A370HLE8</accession>
<dbReference type="InterPro" id="IPR014729">
    <property type="entry name" value="Rossmann-like_a/b/a_fold"/>
</dbReference>
<dbReference type="RefSeq" id="WP_114770208.1">
    <property type="nucleotide sequence ID" value="NZ_QQBB01000004.1"/>
</dbReference>
<dbReference type="PIRSF" id="PIRSF001589">
    <property type="entry name" value="Asn_synthetase_glu-h"/>
    <property type="match status" value="1"/>
</dbReference>
<feature type="binding site" evidence="9">
    <location>
        <position position="303"/>
    </location>
    <ligand>
        <name>ATP</name>
        <dbReference type="ChEBI" id="CHEBI:30616"/>
    </ligand>
</feature>
<dbReference type="Proteomes" id="UP000254925">
    <property type="component" value="Unassembled WGS sequence"/>
</dbReference>
<keyword evidence="6 8" id="KW-0315">Glutamine amidotransferase</keyword>
<dbReference type="GO" id="GO:0004066">
    <property type="term" value="F:asparagine synthase (glutamine-hydrolyzing) activity"/>
    <property type="evidence" value="ECO:0007669"/>
    <property type="project" value="UniProtKB-EC"/>
</dbReference>
<dbReference type="Gene3D" id="3.60.20.10">
    <property type="entry name" value="Glutamine Phosphoribosylpyrophosphate, subunit 1, domain 1"/>
    <property type="match status" value="1"/>
</dbReference>
<dbReference type="Gene3D" id="3.40.50.620">
    <property type="entry name" value="HUPs"/>
    <property type="match status" value="1"/>
</dbReference>
<evidence type="ECO:0000256" key="10">
    <source>
        <dbReference type="PIRSR" id="PIRSR001589-3"/>
    </source>
</evidence>
<dbReference type="SUPFAM" id="SSF52402">
    <property type="entry name" value="Adenine nucleotide alpha hydrolases-like"/>
    <property type="match status" value="1"/>
</dbReference>
<dbReference type="GO" id="GO:0006529">
    <property type="term" value="P:asparagine biosynthetic process"/>
    <property type="evidence" value="ECO:0007669"/>
    <property type="project" value="UniProtKB-KW"/>
</dbReference>
<evidence type="ECO:0000256" key="7">
    <source>
        <dbReference type="ARBA" id="ARBA00048741"/>
    </source>
</evidence>
<keyword evidence="13" id="KW-1185">Reference proteome</keyword>
<keyword evidence="8" id="KW-0061">Asparagine biosynthesis</keyword>
<dbReference type="InterPro" id="IPR017932">
    <property type="entry name" value="GATase_2_dom"/>
</dbReference>
<dbReference type="InterPro" id="IPR033738">
    <property type="entry name" value="AsnB_N"/>
</dbReference>
<dbReference type="CDD" id="cd00712">
    <property type="entry name" value="AsnB"/>
    <property type="match status" value="1"/>
</dbReference>
<dbReference type="Pfam" id="PF00733">
    <property type="entry name" value="Asn_synthase"/>
    <property type="match status" value="1"/>
</dbReference>
<evidence type="ECO:0000256" key="1">
    <source>
        <dbReference type="ARBA" id="ARBA00005187"/>
    </source>
</evidence>
<dbReference type="AlphaFoldDB" id="A0A370HLE8"/>
<protein>
    <recommendedName>
        <fullName evidence="3">asparagine synthase (glutamine-hydrolyzing)</fullName>
        <ecNumber evidence="3">6.3.5.4</ecNumber>
    </recommendedName>
</protein>
<evidence type="ECO:0000256" key="2">
    <source>
        <dbReference type="ARBA" id="ARBA00005752"/>
    </source>
</evidence>
<dbReference type="PANTHER" id="PTHR43284:SF1">
    <property type="entry name" value="ASPARAGINE SYNTHETASE"/>
    <property type="match status" value="1"/>
</dbReference>
<feature type="site" description="Important for beta-aspartyl-AMP intermediate formation" evidence="10">
    <location>
        <position position="378"/>
    </location>
</feature>
<evidence type="ECO:0000259" key="11">
    <source>
        <dbReference type="PROSITE" id="PS51278"/>
    </source>
</evidence>
<dbReference type="InterPro" id="IPR051786">
    <property type="entry name" value="ASN_synthetase/amidase"/>
</dbReference>
<comment type="caution">
    <text evidence="12">The sequence shown here is derived from an EMBL/GenBank/DDBJ whole genome shotgun (WGS) entry which is preliminary data.</text>
</comment>
<reference evidence="12 13" key="1">
    <citation type="submission" date="2018-07" db="EMBL/GenBank/DDBJ databases">
        <title>Genomic Encyclopedia of Type Strains, Phase IV (KMG-IV): sequencing the most valuable type-strain genomes for metagenomic binning, comparative biology and taxonomic classification.</title>
        <authorList>
            <person name="Goeker M."/>
        </authorList>
    </citation>
    <scope>NUCLEOTIDE SEQUENCE [LARGE SCALE GENOMIC DNA]</scope>
    <source>
        <strain evidence="12 13">DSM 14364</strain>
    </source>
</reference>
<keyword evidence="5 9" id="KW-0067">ATP-binding</keyword>
<keyword evidence="8" id="KW-0028">Amino-acid biosynthesis</keyword>
<sequence>MCGIAGFLISSRSDLGDPAEILRGMTSALVARGPDDEGHWLDLEGGVGLGHRRLSVVDLSPAGHQPMISRSGRYVLVFNGEIYNHQEIREELQGSLSAPWRGTSDTESLLAAIETWGVQGAIQRCVGMFAFALWDASDRVLILARDRMGEKPLYYGQWAGMFIFASELKAFHAIPGFAPPIDREALWHYFCQKAVPAPFSIYENIRKLEPAQVLTLKAEEGLSLANAKLESYWSLHDSLAAAPFSGTPEDAVFELKRLMLESIRSQMVADVPVGAFLSGGIDSSTVVALMQSVSDRKVRTFSIGFEEAAFNEAAHAAMVANHLGTQHQELTVTSGEALSIIPRLAEIWDEPFADSSQIPTGLLAALTRNEVTVALSGDGGDELFCGYKRQLTASAIERLPGKTLLSTVLLAFGSPAAQLVLRSLPLGRSTKDMANRLRILSETLAFDNPFQRYKALAFQPGHWTLVLNDRCEGNANAASPSALSARDMLTFASAFDALTYLPTDVLAKVDRAAMAVSLETRVPLLDHRIVEFAFKLPSSYKVRNGRTKWPLRQVLEGFVPTALVDRPKMGFSVPIGEWLRGPLRSWAEDLLFSRSADDEFLNDRVIRSIWRDHQAGHWNYEEHLWRVLMFRMWQSRYE</sequence>
<dbReference type="SUPFAM" id="SSF56235">
    <property type="entry name" value="N-terminal nucleophile aminohydrolases (Ntn hydrolases)"/>
    <property type="match status" value="1"/>
</dbReference>
<keyword evidence="4 9" id="KW-0547">Nucleotide-binding</keyword>
<evidence type="ECO:0000313" key="13">
    <source>
        <dbReference type="Proteomes" id="UP000254925"/>
    </source>
</evidence>
<evidence type="ECO:0000256" key="5">
    <source>
        <dbReference type="ARBA" id="ARBA00022840"/>
    </source>
</evidence>
<comment type="pathway">
    <text evidence="1">Amino-acid biosynthesis; L-asparagine biosynthesis; L-asparagine from L-aspartate (L-Gln route): step 1/1.</text>
</comment>
<dbReference type="GO" id="GO:0005524">
    <property type="term" value="F:ATP binding"/>
    <property type="evidence" value="ECO:0007669"/>
    <property type="project" value="UniProtKB-KW"/>
</dbReference>
<feature type="active site" description="For GATase activity" evidence="8">
    <location>
        <position position="2"/>
    </location>
</feature>
<dbReference type="OrthoDB" id="9763290at2"/>
<comment type="catalytic activity">
    <reaction evidence="7">
        <text>L-aspartate + L-glutamine + ATP + H2O = L-asparagine + L-glutamate + AMP + diphosphate + H(+)</text>
        <dbReference type="Rhea" id="RHEA:12228"/>
        <dbReference type="ChEBI" id="CHEBI:15377"/>
        <dbReference type="ChEBI" id="CHEBI:15378"/>
        <dbReference type="ChEBI" id="CHEBI:29985"/>
        <dbReference type="ChEBI" id="CHEBI:29991"/>
        <dbReference type="ChEBI" id="CHEBI:30616"/>
        <dbReference type="ChEBI" id="CHEBI:33019"/>
        <dbReference type="ChEBI" id="CHEBI:58048"/>
        <dbReference type="ChEBI" id="CHEBI:58359"/>
        <dbReference type="ChEBI" id="CHEBI:456215"/>
        <dbReference type="EC" id="6.3.5.4"/>
    </reaction>
</comment>
<feature type="binding site" evidence="9">
    <location>
        <position position="105"/>
    </location>
    <ligand>
        <name>L-glutamine</name>
        <dbReference type="ChEBI" id="CHEBI:58359"/>
    </ligand>
</feature>
<evidence type="ECO:0000256" key="4">
    <source>
        <dbReference type="ARBA" id="ARBA00022741"/>
    </source>
</evidence>
<dbReference type="CDD" id="cd01991">
    <property type="entry name" value="Asn_synthase_B_C"/>
    <property type="match status" value="1"/>
</dbReference>
<dbReference type="Pfam" id="PF13522">
    <property type="entry name" value="GATase_6"/>
    <property type="match status" value="1"/>
</dbReference>
<dbReference type="PANTHER" id="PTHR43284">
    <property type="entry name" value="ASPARAGINE SYNTHETASE (GLUTAMINE-HYDROLYZING)"/>
    <property type="match status" value="1"/>
</dbReference>
<feature type="binding site" evidence="9">
    <location>
        <begin position="376"/>
        <end position="377"/>
    </location>
    <ligand>
        <name>ATP</name>
        <dbReference type="ChEBI" id="CHEBI:30616"/>
    </ligand>
</feature>
<evidence type="ECO:0000256" key="9">
    <source>
        <dbReference type="PIRSR" id="PIRSR001589-2"/>
    </source>
</evidence>
<dbReference type="InterPro" id="IPR029055">
    <property type="entry name" value="Ntn_hydrolases_N"/>
</dbReference>
<evidence type="ECO:0000256" key="8">
    <source>
        <dbReference type="PIRSR" id="PIRSR001589-1"/>
    </source>
</evidence>
<dbReference type="PROSITE" id="PS51278">
    <property type="entry name" value="GATASE_TYPE_2"/>
    <property type="match status" value="1"/>
</dbReference>
<dbReference type="GO" id="GO:0005829">
    <property type="term" value="C:cytosol"/>
    <property type="evidence" value="ECO:0007669"/>
    <property type="project" value="TreeGrafter"/>
</dbReference>
<dbReference type="EMBL" id="QQBB01000004">
    <property type="protein sequence ID" value="RDI59319.1"/>
    <property type="molecule type" value="Genomic_DNA"/>
</dbReference>
<dbReference type="NCBIfam" id="TIGR01536">
    <property type="entry name" value="asn_synth_AEB"/>
    <property type="match status" value="1"/>
</dbReference>
<organism evidence="12 13">
    <name type="scientific">Microvirga subterranea</name>
    <dbReference type="NCBI Taxonomy" id="186651"/>
    <lineage>
        <taxon>Bacteria</taxon>
        <taxon>Pseudomonadati</taxon>
        <taxon>Pseudomonadota</taxon>
        <taxon>Alphaproteobacteria</taxon>
        <taxon>Hyphomicrobiales</taxon>
        <taxon>Methylobacteriaceae</taxon>
        <taxon>Microvirga</taxon>
    </lineage>
</organism>
<dbReference type="InterPro" id="IPR006426">
    <property type="entry name" value="Asn_synth_AEB"/>
</dbReference>
<proteinExistence type="inferred from homology"/>
<name>A0A370HLE8_9HYPH</name>